<organism evidence="7 8">
    <name type="scientific">Exophiala sideris</name>
    <dbReference type="NCBI Taxonomy" id="1016849"/>
    <lineage>
        <taxon>Eukaryota</taxon>
        <taxon>Fungi</taxon>
        <taxon>Dikarya</taxon>
        <taxon>Ascomycota</taxon>
        <taxon>Pezizomycotina</taxon>
        <taxon>Eurotiomycetes</taxon>
        <taxon>Chaetothyriomycetidae</taxon>
        <taxon>Chaetothyriales</taxon>
        <taxon>Herpotrichiellaceae</taxon>
        <taxon>Exophiala</taxon>
    </lineage>
</organism>
<dbReference type="InterPro" id="IPR037185">
    <property type="entry name" value="EmrE-like"/>
</dbReference>
<keyword evidence="3 6" id="KW-1133">Transmembrane helix</keyword>
<dbReference type="AlphaFoldDB" id="A0A0D1ZE57"/>
<dbReference type="GO" id="GO:0016020">
    <property type="term" value="C:membrane"/>
    <property type="evidence" value="ECO:0007669"/>
    <property type="project" value="UniProtKB-SubCell"/>
</dbReference>
<feature type="transmembrane region" description="Helical" evidence="6">
    <location>
        <begin position="243"/>
        <end position="262"/>
    </location>
</feature>
<feature type="region of interest" description="Disordered" evidence="5">
    <location>
        <begin position="503"/>
        <end position="867"/>
    </location>
</feature>
<feature type="transmembrane region" description="Helical" evidence="6">
    <location>
        <begin position="84"/>
        <end position="103"/>
    </location>
</feature>
<dbReference type="PANTHER" id="PTHR12570">
    <property type="match status" value="1"/>
</dbReference>
<evidence type="ECO:0000256" key="2">
    <source>
        <dbReference type="ARBA" id="ARBA00022692"/>
    </source>
</evidence>
<gene>
    <name evidence="7" type="ORF">PV11_00803</name>
</gene>
<keyword evidence="2 6" id="KW-0812">Transmembrane</keyword>
<accession>A0A0D1ZE57</accession>
<feature type="compositionally biased region" description="Basic and acidic residues" evidence="5">
    <location>
        <begin position="604"/>
        <end position="626"/>
    </location>
</feature>
<feature type="transmembrane region" description="Helical" evidence="6">
    <location>
        <begin position="269"/>
        <end position="295"/>
    </location>
</feature>
<evidence type="ECO:0000313" key="7">
    <source>
        <dbReference type="EMBL" id="KIV85068.1"/>
    </source>
</evidence>
<feature type="region of interest" description="Disordered" evidence="5">
    <location>
        <begin position="422"/>
        <end position="487"/>
    </location>
</feature>
<feature type="compositionally biased region" description="Low complexity" evidence="5">
    <location>
        <begin position="644"/>
        <end position="660"/>
    </location>
</feature>
<evidence type="ECO:0000256" key="5">
    <source>
        <dbReference type="SAM" id="MobiDB-lite"/>
    </source>
</evidence>
<feature type="compositionally biased region" description="Polar residues" evidence="5">
    <location>
        <begin position="461"/>
        <end position="484"/>
    </location>
</feature>
<feature type="transmembrane region" description="Helical" evidence="6">
    <location>
        <begin position="206"/>
        <end position="231"/>
    </location>
</feature>
<dbReference type="PANTHER" id="PTHR12570:SF92">
    <property type="entry name" value="SPICHTHYIN, ISOFORM B"/>
    <property type="match status" value="1"/>
</dbReference>
<evidence type="ECO:0000256" key="3">
    <source>
        <dbReference type="ARBA" id="ARBA00022989"/>
    </source>
</evidence>
<feature type="compositionally biased region" description="Basic and acidic residues" evidence="5">
    <location>
        <begin position="799"/>
        <end position="810"/>
    </location>
</feature>
<name>A0A0D1ZE57_9EURO</name>
<feature type="transmembrane region" description="Helical" evidence="6">
    <location>
        <begin position="109"/>
        <end position="130"/>
    </location>
</feature>
<dbReference type="EMBL" id="KN846951">
    <property type="protein sequence ID" value="KIV85068.1"/>
    <property type="molecule type" value="Genomic_DNA"/>
</dbReference>
<protein>
    <submittedName>
        <fullName evidence="7">Uncharacterized protein</fullName>
    </submittedName>
</protein>
<feature type="compositionally biased region" description="Polar residues" evidence="5">
    <location>
        <begin position="730"/>
        <end position="742"/>
    </location>
</feature>
<evidence type="ECO:0000313" key="8">
    <source>
        <dbReference type="Proteomes" id="UP000053599"/>
    </source>
</evidence>
<dbReference type="InterPro" id="IPR008521">
    <property type="entry name" value="Mg_trans_NIPA"/>
</dbReference>
<sequence length="867" mass="94864">MDDIHPHVWAVAHTLVARNDTSNSTSTSSEPSRPASYKIIGLSLAIASGLFIGSSFVLKKTGLLKANAKYNEEAGEGYGYLKNAWWWSGMTLMIVGEICNFVAYAFVDAILVTPLGALSVVVTTILSAIFLKERLSFVGKVGCFNCIIGSVVIVLNAPEQSSVSDIQAMQHFVLSPGFLSYAGVIILASAFVALWVGPRYGKKSMLVYLSVCSMIGGLSVVATQGLGSAIIAQANGESQFNHWFLYVLLVFVVTTLLTEIIYLNKALNLFNAALVTPTYYVFFTSATIVTSAILFRGFKGTVISIITVVMGFFQICAGVVLLQMSKSAKDVPDAAVFKGDLDQVREIAEVEQPETEPKADAIRGAAALVRRFSTSRQKWEQEEARRLRKDTMKDHLEPVRENEIVEWDGLRRRKTVIGEPGSPLVRRKTIHPPLGMSRMPEPEDDEEEQNPGPGFFENLRSRAQTSIRTTRPPQSSNMPGNGLNSPLHPVALTEIKFHPSQIESPILPYGPGSLEDAQERIYGLAPGERKVQDKQAGVVGTQALTPRSKPLPPKPAPSPILRPPHEARRQFSFTDFLKPGSRTPSNDQASPRPVLQTRPSSASHEQKRAIKSATEEERLGLVKGDSHIGLLQDQSSHSPERPHPSTSQSHPLSQSSSATSGDDYYRHQYPSPTRRSLSDSDEDDDWQMTNSAIPARPLEVTSNPQNPPPALRTTSSRRRPSPPRVYQPLTVMTNTPPTSTVQPPIPVPGTMVGGGLGQAKAVPAASDPSQNSSTRDRPTRKPVQSPGSNQGDFAPHQARVSEEQAADDSRSGPAGGVRGRTESPENYDSSRKRYEEQSKREREERRLRAQGRRQSWKPTDPDNGSFV</sequence>
<keyword evidence="4 6" id="KW-0472">Membrane</keyword>
<feature type="transmembrane region" description="Helical" evidence="6">
    <location>
        <begin position="137"/>
        <end position="158"/>
    </location>
</feature>
<evidence type="ECO:0000256" key="1">
    <source>
        <dbReference type="ARBA" id="ARBA00004477"/>
    </source>
</evidence>
<feature type="transmembrane region" description="Helical" evidence="6">
    <location>
        <begin position="39"/>
        <end position="58"/>
    </location>
</feature>
<feature type="transmembrane region" description="Helical" evidence="6">
    <location>
        <begin position="178"/>
        <end position="197"/>
    </location>
</feature>
<feature type="compositionally biased region" description="Basic and acidic residues" evidence="5">
    <location>
        <begin position="819"/>
        <end position="847"/>
    </location>
</feature>
<feature type="transmembrane region" description="Helical" evidence="6">
    <location>
        <begin position="301"/>
        <end position="322"/>
    </location>
</feature>
<dbReference type="Pfam" id="PF05653">
    <property type="entry name" value="Mg_trans_NIPA"/>
    <property type="match status" value="1"/>
</dbReference>
<evidence type="ECO:0000256" key="4">
    <source>
        <dbReference type="ARBA" id="ARBA00023136"/>
    </source>
</evidence>
<dbReference type="SUPFAM" id="SSF103481">
    <property type="entry name" value="Multidrug resistance efflux transporter EmrE"/>
    <property type="match status" value="1"/>
</dbReference>
<comment type="subcellular location">
    <subcellularLocation>
        <location evidence="1">Endoplasmic reticulum membrane</location>
        <topology evidence="1">Multi-pass membrane protein</topology>
    </subcellularLocation>
</comment>
<dbReference type="OrthoDB" id="6428174at2759"/>
<dbReference type="Proteomes" id="UP000053599">
    <property type="component" value="Unassembled WGS sequence"/>
</dbReference>
<dbReference type="GO" id="GO:0015095">
    <property type="term" value="F:magnesium ion transmembrane transporter activity"/>
    <property type="evidence" value="ECO:0007669"/>
    <property type="project" value="InterPro"/>
</dbReference>
<dbReference type="Gene3D" id="1.10.3730.20">
    <property type="match status" value="1"/>
</dbReference>
<feature type="compositionally biased region" description="Pro residues" evidence="5">
    <location>
        <begin position="549"/>
        <end position="562"/>
    </location>
</feature>
<reference evidence="7 8" key="1">
    <citation type="submission" date="2015-01" db="EMBL/GenBank/DDBJ databases">
        <title>The Genome Sequence of Exophiala sideris CBS121828.</title>
        <authorList>
            <consortium name="The Broad Institute Genomics Platform"/>
            <person name="Cuomo C."/>
            <person name="de Hoog S."/>
            <person name="Gorbushina A."/>
            <person name="Stielow B."/>
            <person name="Teixiera M."/>
            <person name="Abouelleil A."/>
            <person name="Chapman S.B."/>
            <person name="Priest M."/>
            <person name="Young S.K."/>
            <person name="Wortman J."/>
            <person name="Nusbaum C."/>
            <person name="Birren B."/>
        </authorList>
    </citation>
    <scope>NUCLEOTIDE SEQUENCE [LARGE SCALE GENOMIC DNA]</scope>
    <source>
        <strain evidence="7 8">CBS 121828</strain>
    </source>
</reference>
<proteinExistence type="predicted"/>
<dbReference type="HOGENOM" id="CLU_012349_5_0_1"/>
<evidence type="ECO:0000256" key="6">
    <source>
        <dbReference type="SAM" id="Phobius"/>
    </source>
</evidence>